<dbReference type="Proteomes" id="UP000799750">
    <property type="component" value="Unassembled WGS sequence"/>
</dbReference>
<organism evidence="2 3">
    <name type="scientific">Lophium mytilinum</name>
    <dbReference type="NCBI Taxonomy" id="390894"/>
    <lineage>
        <taxon>Eukaryota</taxon>
        <taxon>Fungi</taxon>
        <taxon>Dikarya</taxon>
        <taxon>Ascomycota</taxon>
        <taxon>Pezizomycotina</taxon>
        <taxon>Dothideomycetes</taxon>
        <taxon>Pleosporomycetidae</taxon>
        <taxon>Mytilinidiales</taxon>
        <taxon>Mytilinidiaceae</taxon>
        <taxon>Lophium</taxon>
    </lineage>
</organism>
<evidence type="ECO:0000256" key="1">
    <source>
        <dbReference type="SAM" id="Phobius"/>
    </source>
</evidence>
<dbReference type="EMBL" id="MU004193">
    <property type="protein sequence ID" value="KAF2492680.1"/>
    <property type="molecule type" value="Genomic_DNA"/>
</dbReference>
<keyword evidence="3" id="KW-1185">Reference proteome</keyword>
<evidence type="ECO:0000313" key="2">
    <source>
        <dbReference type="EMBL" id="KAF2492680.1"/>
    </source>
</evidence>
<proteinExistence type="predicted"/>
<accession>A0A6A6QL12</accession>
<protein>
    <submittedName>
        <fullName evidence="2">Uncharacterized protein</fullName>
    </submittedName>
</protein>
<reference evidence="2" key="1">
    <citation type="journal article" date="2020" name="Stud. Mycol.">
        <title>101 Dothideomycetes genomes: a test case for predicting lifestyles and emergence of pathogens.</title>
        <authorList>
            <person name="Haridas S."/>
            <person name="Albert R."/>
            <person name="Binder M."/>
            <person name="Bloem J."/>
            <person name="Labutti K."/>
            <person name="Salamov A."/>
            <person name="Andreopoulos B."/>
            <person name="Baker S."/>
            <person name="Barry K."/>
            <person name="Bills G."/>
            <person name="Bluhm B."/>
            <person name="Cannon C."/>
            <person name="Castanera R."/>
            <person name="Culley D."/>
            <person name="Daum C."/>
            <person name="Ezra D."/>
            <person name="Gonzalez J."/>
            <person name="Henrissat B."/>
            <person name="Kuo A."/>
            <person name="Liang C."/>
            <person name="Lipzen A."/>
            <person name="Lutzoni F."/>
            <person name="Magnuson J."/>
            <person name="Mondo S."/>
            <person name="Nolan M."/>
            <person name="Ohm R."/>
            <person name="Pangilinan J."/>
            <person name="Park H.-J."/>
            <person name="Ramirez L."/>
            <person name="Alfaro M."/>
            <person name="Sun H."/>
            <person name="Tritt A."/>
            <person name="Yoshinaga Y."/>
            <person name="Zwiers L.-H."/>
            <person name="Turgeon B."/>
            <person name="Goodwin S."/>
            <person name="Spatafora J."/>
            <person name="Crous P."/>
            <person name="Grigoriev I."/>
        </authorList>
    </citation>
    <scope>NUCLEOTIDE SEQUENCE</scope>
    <source>
        <strain evidence="2">CBS 269.34</strain>
    </source>
</reference>
<keyword evidence="1" id="KW-0812">Transmembrane</keyword>
<dbReference type="AlphaFoldDB" id="A0A6A6QL12"/>
<name>A0A6A6QL12_9PEZI</name>
<evidence type="ECO:0000313" key="3">
    <source>
        <dbReference type="Proteomes" id="UP000799750"/>
    </source>
</evidence>
<feature type="transmembrane region" description="Helical" evidence="1">
    <location>
        <begin position="6"/>
        <end position="33"/>
    </location>
</feature>
<sequence length="251" mass="27852">MAYAIGPGWIILICMLAAGFCVCVGYAIARFALSREEEEPQRSPEQDRYMREVRARRLMYLEEICYGPKGKRVYGHGPQVMSGRVVTLPIVPENRRVSDLGSKTTSRDDATSHMRTAYPQAPVTAHISTTLVLSSTAATLLKFPASFSRCGFTAFGKIYAAITGVANFRGMAKGYTVLQDGKRWPHSPNNRPSNVPLSSSNVGFAVHHSTNTFISTWDSDSNSPLSNPIHLRVTCGQWWSECRPRYEGVDR</sequence>
<keyword evidence="1" id="KW-0472">Membrane</keyword>
<dbReference type="OrthoDB" id="3641893at2759"/>
<keyword evidence="1" id="KW-1133">Transmembrane helix</keyword>
<gene>
    <name evidence="2" type="ORF">BU16DRAFT_563991</name>
</gene>